<dbReference type="PROSITE" id="PS51257">
    <property type="entry name" value="PROKAR_LIPOPROTEIN"/>
    <property type="match status" value="1"/>
</dbReference>
<proteinExistence type="predicted"/>
<keyword evidence="1" id="KW-0732">Signal</keyword>
<dbReference type="GeneID" id="65549722"/>
<feature type="signal peptide" evidence="1">
    <location>
        <begin position="1"/>
        <end position="20"/>
    </location>
</feature>
<evidence type="ECO:0000259" key="2">
    <source>
        <dbReference type="Pfam" id="PF01298"/>
    </source>
</evidence>
<keyword evidence="6" id="KW-1185">Reference proteome</keyword>
<feature type="chain" id="PRO_5038040872" evidence="1">
    <location>
        <begin position="21"/>
        <end position="522"/>
    </location>
</feature>
<evidence type="ECO:0000313" key="6">
    <source>
        <dbReference type="Proteomes" id="UP001196379"/>
    </source>
</evidence>
<dbReference type="Pfam" id="PF01298">
    <property type="entry name" value="TbpB_B_D"/>
    <property type="match status" value="1"/>
</dbReference>
<comment type="caution">
    <text evidence="4">The sequence shown here is derived from an EMBL/GenBank/DDBJ whole genome shotgun (WGS) entry which is preliminary data.</text>
</comment>
<dbReference type="SUPFAM" id="SSF56925">
    <property type="entry name" value="OMPA-like"/>
    <property type="match status" value="1"/>
</dbReference>
<dbReference type="EMBL" id="JABUMC010000007">
    <property type="protein sequence ID" value="MBV6546536.1"/>
    <property type="molecule type" value="Genomic_DNA"/>
</dbReference>
<evidence type="ECO:0000313" key="3">
    <source>
        <dbReference type="EMBL" id="MBV6531548.1"/>
    </source>
</evidence>
<name>A0A949T0T1_9PAST</name>
<gene>
    <name evidence="3" type="ORF">HT657_05255</name>
    <name evidence="4" type="ORF">HT672_04435</name>
</gene>
<dbReference type="InterPro" id="IPR001677">
    <property type="entry name" value="TbpB_B_D"/>
</dbReference>
<dbReference type="Gene3D" id="2.40.160.90">
    <property type="match status" value="1"/>
</dbReference>
<evidence type="ECO:0000313" key="5">
    <source>
        <dbReference type="Proteomes" id="UP000732858"/>
    </source>
</evidence>
<evidence type="ECO:0000256" key="1">
    <source>
        <dbReference type="SAM" id="SignalP"/>
    </source>
</evidence>
<accession>A0A949T0T1</accession>
<dbReference type="RefSeq" id="WP_198303020.1">
    <property type="nucleotide sequence ID" value="NZ_JABULY010000002.1"/>
</dbReference>
<dbReference type="Proteomes" id="UP000732858">
    <property type="component" value="Unassembled WGS sequence"/>
</dbReference>
<reference evidence="4 6" key="1">
    <citation type="journal article" date="2021" name="Mol. Ecol.">
        <title>Polar bear-adapted Ursidibacter maritimus are remarkably conserved after generations in captivity.</title>
        <authorList>
            <person name="Espinosa-Gongora C."/>
            <person name="Hansen M.J."/>
            <person name="Bertelsen M.F."/>
            <person name="Bojesen A.M."/>
        </authorList>
    </citation>
    <scope>NUCLEOTIDE SEQUENCE</scope>
    <source>
        <strain evidence="4">Pb43105x</strain>
        <strain evidence="3 6">Pb43106</strain>
    </source>
</reference>
<evidence type="ECO:0000313" key="4">
    <source>
        <dbReference type="EMBL" id="MBV6546536.1"/>
    </source>
</evidence>
<dbReference type="InterPro" id="IPR011250">
    <property type="entry name" value="OMP/PagP_B-barrel"/>
</dbReference>
<organism evidence="4 5">
    <name type="scientific">Ursidibacter maritimus</name>
    <dbReference type="NCBI Taxonomy" id="1331689"/>
    <lineage>
        <taxon>Bacteria</taxon>
        <taxon>Pseudomonadati</taxon>
        <taxon>Pseudomonadota</taxon>
        <taxon>Gammaproteobacteria</taxon>
        <taxon>Pasteurellales</taxon>
        <taxon>Pasteurellaceae</taxon>
        <taxon>Ursidibacter</taxon>
    </lineage>
</organism>
<dbReference type="EMBL" id="JABULY010000002">
    <property type="protein sequence ID" value="MBV6531548.1"/>
    <property type="molecule type" value="Genomic_DNA"/>
</dbReference>
<protein>
    <submittedName>
        <fullName evidence="4">Transferrin-binding protein-like solute binding protein</fullName>
    </submittedName>
</protein>
<dbReference type="AlphaFoldDB" id="A0A949T0T1"/>
<sequence length="522" mass="54340">MNKNKFVKFSLTLISAAVLAACSSGGSKGGDDTAAKDAAAKAAAAKAAQEAADKAAKAAAAKAAAAKAAEEKVKATTSVGHKLVKKNKSNFVLNIENDLASSSTGRSDNMSIELYPSLDTIVVSVPLKKQGDTYVTDPTAPIGYLEDFDFRGNTVNTSGQHKLNHIYKTAGNTKGGVVRTANETKTSTAGTDSGLALVYQEGRKVYISNDQVVGGVHTAADLRDRTKTVAEVYGHRTFVDGNSLVGKDANGKVIGSESALANAPFGKKDQRGAYTEGTKLSHVQYGRVTSKLDQVKREDTKNGLDTGAYKTKVVSYGEYGVNGTEDSYFYRGVGDTAYNADLAAKLAGDYATYNGKGQKVNAGSLTYQGHAVTYGFKHSPVLEKKAPSKEVPNALSAEPKIPQPNLVSGTHVTAKIDLATKNVAGSLYDVWSNGASTIAKFDGKLENNGSISGTSMRSSGGEGTFNANLFGEQAQELGGSLASKATDPANSWGAVFGAKVQNVPGSAPAEGSAWGVKTDENK</sequence>
<feature type="domain" description="Transferrin-binding protein B C-lobe/N-lobe beta-barrel" evidence="2">
    <location>
        <begin position="362"/>
        <end position="499"/>
    </location>
</feature>
<dbReference type="Proteomes" id="UP001196379">
    <property type="component" value="Unassembled WGS sequence"/>
</dbReference>